<sequence length="703" mass="74770">MRWSSVLLGASVLITSAICQDDVETFNYTDELGRSFNAYTIPDAGITFGIATSEISTQPFDIILQVTGEVATSGWVGLSWGGSMTYSPLALVWINGEEVTVSSRMAFGYFVPPLFEESTYTVLPGTSVNETHYTVTALCKGCSSWKPFDDTPTLLNGDGENYLAFAYSSVPVDDPTNIDTTFGIHERVGHWIHNLDHAKSPDFETWAAEAGEAPAPPEESAPPEETATPPAETEAPGAGDGESTPAPDTTTGGGDDTPTTLLTTTSTPPEEPTATAPEGGEEPEPTAAKPSALPLPTACPGVAAPAFPLGTADGWNVVKISGGVRSPRAVVVDDLGNLLVLEAGKGLSVHTLDADDGCISTSKMLIENPALNHGLHISPDARKVYVSSMTTAWEWSYDSAAQAVADQRVVVKNMYTGGHPSRSLVVPPATPNLLVIQLGSNSNFDMESLDIATARANVKVFDVAEAPEGGWDWITEGWPLGYGLRNDIALIVDGNNMVWSAENSADQLTRSADGSTVDVHIDNPAEELNYLGDPSKPNTDWYGYPVCFTVGNTAPFTDTTFSVGDQFLLAPNTTFTDATCESESVGPRLSIQAHSAPIDGTFDADFSNLYITLHGSWNRAPATGYKVIQIAYTRLEDGSYDPVAPRDAGRDGYVDVLWNENVDGCTGNTCLRPTGITWDLAGTRMFVASDNAASGELFILYKS</sequence>
<dbReference type="EMBL" id="ONZQ02000013">
    <property type="protein sequence ID" value="SPO05547.1"/>
    <property type="molecule type" value="Genomic_DNA"/>
</dbReference>
<feature type="region of interest" description="Disordered" evidence="1">
    <location>
        <begin position="209"/>
        <end position="294"/>
    </location>
</feature>
<dbReference type="Gene3D" id="2.60.40.1210">
    <property type="entry name" value="Cellobiose dehydrogenase, cytochrome domain"/>
    <property type="match status" value="1"/>
</dbReference>
<feature type="domain" description="Pyrroloquinoline quinone-dependent pyranose dehydrogenase beta-propeller" evidence="4">
    <location>
        <begin position="311"/>
        <end position="702"/>
    </location>
</feature>
<keyword evidence="2" id="KW-0732">Signal</keyword>
<dbReference type="SUPFAM" id="SSF49344">
    <property type="entry name" value="CBD9-like"/>
    <property type="match status" value="1"/>
</dbReference>
<dbReference type="InterPro" id="IPR011041">
    <property type="entry name" value="Quinoprot_gluc/sorb_DH_b-prop"/>
</dbReference>
<evidence type="ECO:0000313" key="6">
    <source>
        <dbReference type="Proteomes" id="UP001187682"/>
    </source>
</evidence>
<accession>A0AAE8N631</accession>
<dbReference type="SUPFAM" id="SSF50952">
    <property type="entry name" value="Soluble quinoprotein glucose dehydrogenase"/>
    <property type="match status" value="1"/>
</dbReference>
<dbReference type="Pfam" id="PF16010">
    <property type="entry name" value="CDH-cyt"/>
    <property type="match status" value="1"/>
</dbReference>
<evidence type="ECO:0000256" key="2">
    <source>
        <dbReference type="SAM" id="SignalP"/>
    </source>
</evidence>
<feature type="domain" description="Cellobiose dehydrogenase-like cytochrome" evidence="3">
    <location>
        <begin position="28"/>
        <end position="204"/>
    </location>
</feature>
<evidence type="ECO:0000259" key="3">
    <source>
        <dbReference type="Pfam" id="PF16010"/>
    </source>
</evidence>
<protein>
    <recommendedName>
        <fullName evidence="7">Cellobiose dehydrogenase cytochrome domain-containing protein</fullName>
    </recommendedName>
</protein>
<reference evidence="5" key="1">
    <citation type="submission" date="2018-03" db="EMBL/GenBank/DDBJ databases">
        <authorList>
            <person name="Guldener U."/>
        </authorList>
    </citation>
    <scope>NUCLEOTIDE SEQUENCE</scope>
</reference>
<evidence type="ECO:0000256" key="1">
    <source>
        <dbReference type="SAM" id="MobiDB-lite"/>
    </source>
</evidence>
<feature type="chain" id="PRO_5042039156" description="Cellobiose dehydrogenase cytochrome domain-containing protein" evidence="2">
    <location>
        <begin position="20"/>
        <end position="703"/>
    </location>
</feature>
<evidence type="ECO:0000313" key="5">
    <source>
        <dbReference type="EMBL" id="SPO05547.1"/>
    </source>
</evidence>
<dbReference type="Gene3D" id="2.120.10.30">
    <property type="entry name" value="TolB, C-terminal domain"/>
    <property type="match status" value="1"/>
</dbReference>
<dbReference type="Proteomes" id="UP001187682">
    <property type="component" value="Unassembled WGS sequence"/>
</dbReference>
<dbReference type="PANTHER" id="PTHR47797:SF5">
    <property type="entry name" value="CELLOBIOSE DEHYDROGENASE CYTOCHROME DOMAIN-CONTAINING PROTEIN"/>
    <property type="match status" value="1"/>
</dbReference>
<proteinExistence type="predicted"/>
<feature type="compositionally biased region" description="Low complexity" evidence="1">
    <location>
        <begin position="223"/>
        <end position="278"/>
    </location>
</feature>
<evidence type="ECO:0008006" key="7">
    <source>
        <dbReference type="Google" id="ProtNLM"/>
    </source>
</evidence>
<evidence type="ECO:0000259" key="4">
    <source>
        <dbReference type="Pfam" id="PF22807"/>
    </source>
</evidence>
<feature type="signal peptide" evidence="2">
    <location>
        <begin position="1"/>
        <end position="19"/>
    </location>
</feature>
<dbReference type="AlphaFoldDB" id="A0AAE8N631"/>
<dbReference type="PANTHER" id="PTHR47797">
    <property type="entry name" value="DEHYDROGENASE, PUTATIVE (AFU_ORTHOLOGUE AFUA_8G05805)-RELATED"/>
    <property type="match status" value="1"/>
</dbReference>
<organism evidence="5 6">
    <name type="scientific">Cephalotrichum gorgonifer</name>
    <dbReference type="NCBI Taxonomy" id="2041049"/>
    <lineage>
        <taxon>Eukaryota</taxon>
        <taxon>Fungi</taxon>
        <taxon>Dikarya</taxon>
        <taxon>Ascomycota</taxon>
        <taxon>Pezizomycotina</taxon>
        <taxon>Sordariomycetes</taxon>
        <taxon>Hypocreomycetidae</taxon>
        <taxon>Microascales</taxon>
        <taxon>Microascaceae</taxon>
        <taxon>Cephalotrichum</taxon>
    </lineage>
</organism>
<gene>
    <name evidence="5" type="ORF">DNG_08234</name>
</gene>
<dbReference type="InterPro" id="IPR011042">
    <property type="entry name" value="6-blade_b-propeller_TolB-like"/>
</dbReference>
<dbReference type="Pfam" id="PF22807">
    <property type="entry name" value="TrAA12"/>
    <property type="match status" value="1"/>
</dbReference>
<dbReference type="InterPro" id="IPR015920">
    <property type="entry name" value="Cellobiose_DH-like_cyt"/>
</dbReference>
<dbReference type="CDD" id="cd09630">
    <property type="entry name" value="CDH_like_cytochrome"/>
    <property type="match status" value="1"/>
</dbReference>
<comment type="caution">
    <text evidence="5">The sequence shown here is derived from an EMBL/GenBank/DDBJ whole genome shotgun (WGS) entry which is preliminary data.</text>
</comment>
<name>A0AAE8N631_9PEZI</name>
<keyword evidence="6" id="KW-1185">Reference proteome</keyword>
<dbReference type="InterPro" id="IPR054539">
    <property type="entry name" value="Beta-prop_PDH"/>
</dbReference>